<evidence type="ECO:0000256" key="1">
    <source>
        <dbReference type="SAM" id="MobiDB-lite"/>
    </source>
</evidence>
<name>A0A0A9E7E1_ARUDO</name>
<reference evidence="2" key="1">
    <citation type="submission" date="2014-09" db="EMBL/GenBank/DDBJ databases">
        <authorList>
            <person name="Magalhaes I.L.F."/>
            <person name="Oliveira U."/>
            <person name="Santos F.R."/>
            <person name="Vidigal T.H.D.A."/>
            <person name="Brescovit A.D."/>
            <person name="Santos A.J."/>
        </authorList>
    </citation>
    <scope>NUCLEOTIDE SEQUENCE</scope>
    <source>
        <tissue evidence="2">Shoot tissue taken approximately 20 cm above the soil surface</tissue>
    </source>
</reference>
<accession>A0A0A9E7E1</accession>
<organism evidence="2">
    <name type="scientific">Arundo donax</name>
    <name type="common">Giant reed</name>
    <name type="synonym">Donax arundinaceus</name>
    <dbReference type="NCBI Taxonomy" id="35708"/>
    <lineage>
        <taxon>Eukaryota</taxon>
        <taxon>Viridiplantae</taxon>
        <taxon>Streptophyta</taxon>
        <taxon>Embryophyta</taxon>
        <taxon>Tracheophyta</taxon>
        <taxon>Spermatophyta</taxon>
        <taxon>Magnoliopsida</taxon>
        <taxon>Liliopsida</taxon>
        <taxon>Poales</taxon>
        <taxon>Poaceae</taxon>
        <taxon>PACMAD clade</taxon>
        <taxon>Arundinoideae</taxon>
        <taxon>Arundineae</taxon>
        <taxon>Arundo</taxon>
    </lineage>
</organism>
<sequence length="21" mass="2216">MLCSPIPCGSRALSDPSRIDP</sequence>
<proteinExistence type="predicted"/>
<protein>
    <submittedName>
        <fullName evidence="2">Uncharacterized protein</fullName>
    </submittedName>
</protein>
<evidence type="ECO:0000313" key="2">
    <source>
        <dbReference type="EMBL" id="JAD96659.1"/>
    </source>
</evidence>
<reference evidence="2" key="2">
    <citation type="journal article" date="2015" name="Data Brief">
        <title>Shoot transcriptome of the giant reed, Arundo donax.</title>
        <authorList>
            <person name="Barrero R.A."/>
            <person name="Guerrero F.D."/>
            <person name="Moolhuijzen P."/>
            <person name="Goolsby J.A."/>
            <person name="Tidwell J."/>
            <person name="Bellgard S.E."/>
            <person name="Bellgard M.I."/>
        </authorList>
    </citation>
    <scope>NUCLEOTIDE SEQUENCE</scope>
    <source>
        <tissue evidence="2">Shoot tissue taken approximately 20 cm above the soil surface</tissue>
    </source>
</reference>
<dbReference type="AlphaFoldDB" id="A0A0A9E7E1"/>
<dbReference type="EMBL" id="GBRH01201236">
    <property type="protein sequence ID" value="JAD96659.1"/>
    <property type="molecule type" value="Transcribed_RNA"/>
</dbReference>
<feature type="region of interest" description="Disordered" evidence="1">
    <location>
        <begin position="1"/>
        <end position="21"/>
    </location>
</feature>